<dbReference type="InterPro" id="IPR015854">
    <property type="entry name" value="ABC_transpr_LolD-like"/>
</dbReference>
<evidence type="ECO:0000259" key="3">
    <source>
        <dbReference type="PROSITE" id="PS50893"/>
    </source>
</evidence>
<organism evidence="4 5">
    <name type="scientific">Photobacterium atrarenae</name>
    <dbReference type="NCBI Taxonomy" id="865757"/>
    <lineage>
        <taxon>Bacteria</taxon>
        <taxon>Pseudomonadati</taxon>
        <taxon>Pseudomonadota</taxon>
        <taxon>Gammaproteobacteria</taxon>
        <taxon>Vibrionales</taxon>
        <taxon>Vibrionaceae</taxon>
        <taxon>Photobacterium</taxon>
    </lineage>
</organism>
<reference evidence="4" key="1">
    <citation type="submission" date="2022-07" db="EMBL/GenBank/DDBJ databases">
        <title>Genome sequencing of Photobacterium atrarenae GJH2-4.</title>
        <authorList>
            <person name="Park S.-J."/>
        </authorList>
    </citation>
    <scope>NUCLEOTIDE SEQUENCE</scope>
    <source>
        <strain evidence="4">GJH2-4</strain>
    </source>
</reference>
<evidence type="ECO:0000256" key="1">
    <source>
        <dbReference type="ARBA" id="ARBA00022741"/>
    </source>
</evidence>
<dbReference type="Proteomes" id="UP001057998">
    <property type="component" value="Chromosome 2"/>
</dbReference>
<evidence type="ECO:0000313" key="4">
    <source>
        <dbReference type="EMBL" id="UTV29367.1"/>
    </source>
</evidence>
<keyword evidence="2 4" id="KW-0067">ATP-binding</keyword>
<dbReference type="PANTHER" id="PTHR24220">
    <property type="entry name" value="IMPORT ATP-BINDING PROTEIN"/>
    <property type="match status" value="1"/>
</dbReference>
<dbReference type="InterPro" id="IPR003439">
    <property type="entry name" value="ABC_transporter-like_ATP-bd"/>
</dbReference>
<dbReference type="SUPFAM" id="SSF52540">
    <property type="entry name" value="P-loop containing nucleoside triphosphate hydrolases"/>
    <property type="match status" value="1"/>
</dbReference>
<proteinExistence type="predicted"/>
<dbReference type="PROSITE" id="PS00211">
    <property type="entry name" value="ABC_TRANSPORTER_1"/>
    <property type="match status" value="1"/>
</dbReference>
<evidence type="ECO:0000256" key="2">
    <source>
        <dbReference type="ARBA" id="ARBA00022840"/>
    </source>
</evidence>
<accession>A0ABY5GLD8</accession>
<dbReference type="SMART" id="SM00382">
    <property type="entry name" value="AAA"/>
    <property type="match status" value="1"/>
</dbReference>
<protein>
    <submittedName>
        <fullName evidence="4">ATP-binding cassette domain-containing protein</fullName>
    </submittedName>
</protein>
<dbReference type="Gene3D" id="3.40.50.300">
    <property type="entry name" value="P-loop containing nucleotide triphosphate hydrolases"/>
    <property type="match status" value="1"/>
</dbReference>
<evidence type="ECO:0000313" key="5">
    <source>
        <dbReference type="Proteomes" id="UP001057998"/>
    </source>
</evidence>
<dbReference type="Pfam" id="PF00005">
    <property type="entry name" value="ABC_tran"/>
    <property type="match status" value="1"/>
</dbReference>
<dbReference type="PROSITE" id="PS50893">
    <property type="entry name" value="ABC_TRANSPORTER_2"/>
    <property type="match status" value="1"/>
</dbReference>
<dbReference type="InterPro" id="IPR003593">
    <property type="entry name" value="AAA+_ATPase"/>
</dbReference>
<name>A0ABY5GLD8_9GAMM</name>
<dbReference type="InterPro" id="IPR017871">
    <property type="entry name" value="ABC_transporter-like_CS"/>
</dbReference>
<gene>
    <name evidence="4" type="ORF">NNL38_20290</name>
</gene>
<dbReference type="InterPro" id="IPR027417">
    <property type="entry name" value="P-loop_NTPase"/>
</dbReference>
<keyword evidence="5" id="KW-1185">Reference proteome</keyword>
<dbReference type="RefSeq" id="WP_255390685.1">
    <property type="nucleotide sequence ID" value="NZ_CP101509.1"/>
</dbReference>
<dbReference type="EMBL" id="CP101509">
    <property type="protein sequence ID" value="UTV29367.1"/>
    <property type="molecule type" value="Genomic_DNA"/>
</dbReference>
<sequence>MSQQVNDRALVLHELASGQESIRQPYLTRTLLPGQHLAICGPSGCGKTSLLLVLAGLQPAAHGQFAWQGQTVDVAALRWWRRQFCYLPQLPVMGAADIAGVLRLPWQLHAMSGSPPDNARCRTALERVGLAHALDRHVENLSGGEKQRLAIARALLMARPLWLLDEPTSALDPGSRDQVIGLLASQSVTAVSVSHDPIWLQGAHVLHRMENGHE</sequence>
<keyword evidence="1" id="KW-0547">Nucleotide-binding</keyword>
<dbReference type="GO" id="GO:0005524">
    <property type="term" value="F:ATP binding"/>
    <property type="evidence" value="ECO:0007669"/>
    <property type="project" value="UniProtKB-KW"/>
</dbReference>
<feature type="domain" description="ABC transporter" evidence="3">
    <location>
        <begin position="5"/>
        <end position="213"/>
    </location>
</feature>